<reference evidence="2 3" key="1">
    <citation type="submission" date="2018-06" db="EMBL/GenBank/DDBJ databases">
        <title>Genomic Encyclopedia of Type Strains, Phase IV (KMG-IV): sequencing the most valuable type-strain genomes for metagenomic binning, comparative biology and taxonomic classification.</title>
        <authorList>
            <person name="Goeker M."/>
        </authorList>
    </citation>
    <scope>NUCLEOTIDE SEQUENCE [LARGE SCALE GENOMIC DNA]</scope>
    <source>
        <strain evidence="2 3">DSM 15140</strain>
    </source>
</reference>
<accession>A0A366E5V9</accession>
<evidence type="ECO:0000313" key="2">
    <source>
        <dbReference type="EMBL" id="RBO97169.1"/>
    </source>
</evidence>
<dbReference type="PROSITE" id="PS51257">
    <property type="entry name" value="PROKAR_LIPOPROTEIN"/>
    <property type="match status" value="1"/>
</dbReference>
<dbReference type="RefSeq" id="WP_113869154.1">
    <property type="nucleotide sequence ID" value="NZ_BAABQN010000007.1"/>
</dbReference>
<feature type="transmembrane region" description="Helical" evidence="1">
    <location>
        <begin position="71"/>
        <end position="90"/>
    </location>
</feature>
<dbReference type="AlphaFoldDB" id="A0A366E5V9"/>
<comment type="caution">
    <text evidence="2">The sequence shown here is derived from an EMBL/GenBank/DDBJ whole genome shotgun (WGS) entry which is preliminary data.</text>
</comment>
<proteinExistence type="predicted"/>
<dbReference type="Proteomes" id="UP000252254">
    <property type="component" value="Unassembled WGS sequence"/>
</dbReference>
<keyword evidence="3" id="KW-1185">Reference proteome</keyword>
<feature type="transmembrane region" description="Helical" evidence="1">
    <location>
        <begin position="12"/>
        <end position="35"/>
    </location>
</feature>
<sequence length="135" mass="15082">MKELTKKIIPYMAYYILAGIACLGFLFHLWTGIILLDDPNTITDGQLLGTFGISSIIITLFVFLANRKEGYCLGLTALSLLMCILGISMIVDLTPLTEWQRADMFALILTTTSFLALFINGQKMVRKLVQSQNIK</sequence>
<protein>
    <submittedName>
        <fullName evidence="2">Uncharacterized protein</fullName>
    </submittedName>
</protein>
<keyword evidence="1" id="KW-0812">Transmembrane</keyword>
<gene>
    <name evidence="2" type="ORF">DES48_10788</name>
</gene>
<feature type="transmembrane region" description="Helical" evidence="1">
    <location>
        <begin position="47"/>
        <end position="64"/>
    </location>
</feature>
<name>A0A366E5V9_9BACI</name>
<keyword evidence="1" id="KW-1133">Transmembrane helix</keyword>
<evidence type="ECO:0000313" key="3">
    <source>
        <dbReference type="Proteomes" id="UP000252254"/>
    </source>
</evidence>
<evidence type="ECO:0000256" key="1">
    <source>
        <dbReference type="SAM" id="Phobius"/>
    </source>
</evidence>
<organism evidence="2 3">
    <name type="scientific">Paraliobacillus ryukyuensis</name>
    <dbReference type="NCBI Taxonomy" id="200904"/>
    <lineage>
        <taxon>Bacteria</taxon>
        <taxon>Bacillati</taxon>
        <taxon>Bacillota</taxon>
        <taxon>Bacilli</taxon>
        <taxon>Bacillales</taxon>
        <taxon>Bacillaceae</taxon>
        <taxon>Paraliobacillus</taxon>
    </lineage>
</organism>
<dbReference type="EMBL" id="QNRI01000007">
    <property type="protein sequence ID" value="RBO97169.1"/>
    <property type="molecule type" value="Genomic_DNA"/>
</dbReference>
<keyword evidence="1" id="KW-0472">Membrane</keyword>
<feature type="transmembrane region" description="Helical" evidence="1">
    <location>
        <begin position="102"/>
        <end position="119"/>
    </location>
</feature>
<dbReference type="OrthoDB" id="9982587at2"/>